<accession>A0AAD8V9K6</accession>
<gene>
    <name evidence="1" type="ORF">LY79DRAFT_49275</name>
</gene>
<proteinExistence type="predicted"/>
<dbReference type="Proteomes" id="UP001230504">
    <property type="component" value="Unassembled WGS sequence"/>
</dbReference>
<dbReference type="RefSeq" id="XP_060417468.1">
    <property type="nucleotide sequence ID" value="XM_060553326.1"/>
</dbReference>
<keyword evidence="2" id="KW-1185">Reference proteome</keyword>
<comment type="caution">
    <text evidence="1">The sequence shown here is derived from an EMBL/GenBank/DDBJ whole genome shotgun (WGS) entry which is preliminary data.</text>
</comment>
<evidence type="ECO:0000313" key="2">
    <source>
        <dbReference type="Proteomes" id="UP001230504"/>
    </source>
</evidence>
<organism evidence="1 2">
    <name type="scientific">Colletotrichum navitas</name>
    <dbReference type="NCBI Taxonomy" id="681940"/>
    <lineage>
        <taxon>Eukaryota</taxon>
        <taxon>Fungi</taxon>
        <taxon>Dikarya</taxon>
        <taxon>Ascomycota</taxon>
        <taxon>Pezizomycotina</taxon>
        <taxon>Sordariomycetes</taxon>
        <taxon>Hypocreomycetidae</taxon>
        <taxon>Glomerellales</taxon>
        <taxon>Glomerellaceae</taxon>
        <taxon>Colletotrichum</taxon>
        <taxon>Colletotrichum graminicola species complex</taxon>
    </lineage>
</organism>
<evidence type="ECO:0000313" key="1">
    <source>
        <dbReference type="EMBL" id="KAK1596615.1"/>
    </source>
</evidence>
<name>A0AAD8V9K6_9PEZI</name>
<dbReference type="GeneID" id="85437566"/>
<sequence>MGPLGPSPGSLRSQCRQTGRPHSLKVVFFFSFLFFLPCSFSRPTDRLTLHSISDLYEPPRIGIRPKPTHPHYLSCFTHLSHHHSSASTRISFFDPRSSSFDHQLYRQPSVLTLVSPARSLP</sequence>
<reference evidence="1" key="1">
    <citation type="submission" date="2021-06" db="EMBL/GenBank/DDBJ databases">
        <title>Comparative genomics, transcriptomics and evolutionary studies reveal genomic signatures of adaptation to plant cell wall in hemibiotrophic fungi.</title>
        <authorList>
            <consortium name="DOE Joint Genome Institute"/>
            <person name="Baroncelli R."/>
            <person name="Diaz J.F."/>
            <person name="Benocci T."/>
            <person name="Peng M."/>
            <person name="Battaglia E."/>
            <person name="Haridas S."/>
            <person name="Andreopoulos W."/>
            <person name="Labutti K."/>
            <person name="Pangilinan J."/>
            <person name="Floch G.L."/>
            <person name="Makela M.R."/>
            <person name="Henrissat B."/>
            <person name="Grigoriev I.V."/>
            <person name="Crouch J.A."/>
            <person name="De Vries R.P."/>
            <person name="Sukno S.A."/>
            <person name="Thon M.R."/>
        </authorList>
    </citation>
    <scope>NUCLEOTIDE SEQUENCE</scope>
    <source>
        <strain evidence="1">CBS 125086</strain>
    </source>
</reference>
<dbReference type="EMBL" id="JAHLJV010000011">
    <property type="protein sequence ID" value="KAK1596615.1"/>
    <property type="molecule type" value="Genomic_DNA"/>
</dbReference>
<dbReference type="AlphaFoldDB" id="A0AAD8V9K6"/>
<protein>
    <submittedName>
        <fullName evidence="1">Uncharacterized protein</fullName>
    </submittedName>
</protein>